<dbReference type="SUPFAM" id="SSF52091">
    <property type="entry name" value="SpoIIaa-like"/>
    <property type="match status" value="1"/>
</dbReference>
<dbReference type="RefSeq" id="WP_096333950.1">
    <property type="nucleotide sequence ID" value="NZ_FOMX01000050.1"/>
</dbReference>
<evidence type="ECO:0000313" key="1">
    <source>
        <dbReference type="EMBL" id="SFF34365.1"/>
    </source>
</evidence>
<protein>
    <recommendedName>
        <fullName evidence="3">STAS domain-containing protein</fullName>
    </recommendedName>
</protein>
<keyword evidence="2" id="KW-1185">Reference proteome</keyword>
<proteinExistence type="predicted"/>
<dbReference type="EMBL" id="FOMX01000050">
    <property type="protein sequence ID" value="SFF34365.1"/>
    <property type="molecule type" value="Genomic_DNA"/>
</dbReference>
<dbReference type="STRING" id="54.SAMN02745121_08272"/>
<name>A0A1I2HW29_9BACT</name>
<evidence type="ECO:0008006" key="3">
    <source>
        <dbReference type="Google" id="ProtNLM"/>
    </source>
</evidence>
<evidence type="ECO:0000313" key="2">
    <source>
        <dbReference type="Proteomes" id="UP000199400"/>
    </source>
</evidence>
<gene>
    <name evidence="1" type="ORF">SAMN02745121_08272</name>
</gene>
<dbReference type="AlphaFoldDB" id="A0A1I2HW29"/>
<reference evidence="2" key="1">
    <citation type="submission" date="2016-10" db="EMBL/GenBank/DDBJ databases">
        <authorList>
            <person name="Varghese N."/>
            <person name="Submissions S."/>
        </authorList>
    </citation>
    <scope>NUCLEOTIDE SEQUENCE [LARGE SCALE GENOMIC DNA]</scope>
    <source>
        <strain evidence="2">ATCC 25963</strain>
    </source>
</reference>
<dbReference type="InterPro" id="IPR036513">
    <property type="entry name" value="STAS_dom_sf"/>
</dbReference>
<sequence length="124" mass="13827">MTDTTTRPSGSDTDIKGPGYRVWFDAPARTVHFEGVLRLSTSEYKPIEDLLDRVLLDHPALGLRMTELQFLNSSGINMLYKFAIAARKKGDIEVKVHGSSTIPWQGKSLPNLKKFLPTIVIALD</sequence>
<dbReference type="Proteomes" id="UP000199400">
    <property type="component" value="Unassembled WGS sequence"/>
</dbReference>
<dbReference type="NCBIfam" id="NF047705">
    <property type="entry name" value="slr1659_superfam"/>
    <property type="match status" value="1"/>
</dbReference>
<accession>A0A1I2HW29</accession>
<organism evidence="1 2">
    <name type="scientific">Nannocystis exedens</name>
    <dbReference type="NCBI Taxonomy" id="54"/>
    <lineage>
        <taxon>Bacteria</taxon>
        <taxon>Pseudomonadati</taxon>
        <taxon>Myxococcota</taxon>
        <taxon>Polyangia</taxon>
        <taxon>Nannocystales</taxon>
        <taxon>Nannocystaceae</taxon>
        <taxon>Nannocystis</taxon>
    </lineage>
</organism>
<dbReference type="OrthoDB" id="5488639at2"/>